<dbReference type="Proteomes" id="UP001044222">
    <property type="component" value="Chromosome 19"/>
</dbReference>
<evidence type="ECO:0000256" key="2">
    <source>
        <dbReference type="SAM" id="Phobius"/>
    </source>
</evidence>
<sequence>MGDSEPQITANYRFRKIFEFLRSDIFIIIAVVLVVVFLAVSVFCCIHRRRQAKRLLMHRLTEIVVVRSGSDSQNGRPKYSFRIRTDQDHATKLVQIITAYPESAQSAPTLQRQRAPQSRPDLEEPGPSGHVAYRQCRSATLDTAGPRKWPRNAGHEERLSDRDSAERVSAPLILLTTEVPPLLSSKVRQMVTYHALKASQSAPDILS</sequence>
<feature type="region of interest" description="Disordered" evidence="1">
    <location>
        <begin position="143"/>
        <end position="165"/>
    </location>
</feature>
<dbReference type="OrthoDB" id="8942851at2759"/>
<keyword evidence="2" id="KW-0812">Transmembrane</keyword>
<organism evidence="3 4">
    <name type="scientific">Anguilla anguilla</name>
    <name type="common">European freshwater eel</name>
    <name type="synonym">Muraena anguilla</name>
    <dbReference type="NCBI Taxonomy" id="7936"/>
    <lineage>
        <taxon>Eukaryota</taxon>
        <taxon>Metazoa</taxon>
        <taxon>Chordata</taxon>
        <taxon>Craniata</taxon>
        <taxon>Vertebrata</taxon>
        <taxon>Euteleostomi</taxon>
        <taxon>Actinopterygii</taxon>
        <taxon>Neopterygii</taxon>
        <taxon>Teleostei</taxon>
        <taxon>Anguilliformes</taxon>
        <taxon>Anguillidae</taxon>
        <taxon>Anguilla</taxon>
    </lineage>
</organism>
<protein>
    <submittedName>
        <fullName evidence="3">Uncharacterized protein</fullName>
    </submittedName>
</protein>
<evidence type="ECO:0000313" key="3">
    <source>
        <dbReference type="EMBL" id="KAG5830809.1"/>
    </source>
</evidence>
<gene>
    <name evidence="3" type="ORF">ANANG_G00314520</name>
</gene>
<feature type="transmembrane region" description="Helical" evidence="2">
    <location>
        <begin position="25"/>
        <end position="46"/>
    </location>
</feature>
<feature type="compositionally biased region" description="Polar residues" evidence="1">
    <location>
        <begin position="104"/>
        <end position="116"/>
    </location>
</feature>
<name>A0A9D3LIM7_ANGAN</name>
<dbReference type="EMBL" id="JAFIRN010000019">
    <property type="protein sequence ID" value="KAG5830809.1"/>
    <property type="molecule type" value="Genomic_DNA"/>
</dbReference>
<feature type="region of interest" description="Disordered" evidence="1">
    <location>
        <begin position="104"/>
        <end position="131"/>
    </location>
</feature>
<feature type="compositionally biased region" description="Basic and acidic residues" evidence="1">
    <location>
        <begin position="153"/>
        <end position="165"/>
    </location>
</feature>
<proteinExistence type="predicted"/>
<comment type="caution">
    <text evidence="3">The sequence shown here is derived from an EMBL/GenBank/DDBJ whole genome shotgun (WGS) entry which is preliminary data.</text>
</comment>
<evidence type="ECO:0000256" key="1">
    <source>
        <dbReference type="SAM" id="MobiDB-lite"/>
    </source>
</evidence>
<dbReference type="AlphaFoldDB" id="A0A9D3LIM7"/>
<keyword evidence="2" id="KW-0472">Membrane</keyword>
<keyword evidence="2" id="KW-1133">Transmembrane helix</keyword>
<accession>A0A9D3LIM7</accession>
<reference evidence="3" key="1">
    <citation type="submission" date="2021-01" db="EMBL/GenBank/DDBJ databases">
        <title>A chromosome-scale assembly of European eel, Anguilla anguilla.</title>
        <authorList>
            <person name="Henkel C."/>
            <person name="Jong-Raadsen S.A."/>
            <person name="Dufour S."/>
            <person name="Weltzien F.-A."/>
            <person name="Palstra A.P."/>
            <person name="Pelster B."/>
            <person name="Spaink H.P."/>
            <person name="Van Den Thillart G.E."/>
            <person name="Jansen H."/>
            <person name="Zahm M."/>
            <person name="Klopp C."/>
            <person name="Cedric C."/>
            <person name="Louis A."/>
            <person name="Berthelot C."/>
            <person name="Parey E."/>
            <person name="Roest Crollius H."/>
            <person name="Montfort J."/>
            <person name="Robinson-Rechavi M."/>
            <person name="Bucao C."/>
            <person name="Bouchez O."/>
            <person name="Gislard M."/>
            <person name="Lluch J."/>
            <person name="Milhes M."/>
            <person name="Lampietro C."/>
            <person name="Lopez Roques C."/>
            <person name="Donnadieu C."/>
            <person name="Braasch I."/>
            <person name="Desvignes T."/>
            <person name="Postlethwait J."/>
            <person name="Bobe J."/>
            <person name="Guiguen Y."/>
            <person name="Dirks R."/>
        </authorList>
    </citation>
    <scope>NUCLEOTIDE SEQUENCE</scope>
    <source>
        <strain evidence="3">Tag_6206</strain>
        <tissue evidence="3">Liver</tissue>
    </source>
</reference>
<keyword evidence="4" id="KW-1185">Reference proteome</keyword>
<evidence type="ECO:0000313" key="4">
    <source>
        <dbReference type="Proteomes" id="UP001044222"/>
    </source>
</evidence>